<feature type="transmembrane region" description="Helical" evidence="6">
    <location>
        <begin position="21"/>
        <end position="45"/>
    </location>
</feature>
<accession>A0A9X2EC04</accession>
<feature type="transmembrane region" description="Helical" evidence="6">
    <location>
        <begin position="57"/>
        <end position="77"/>
    </location>
</feature>
<dbReference type="GO" id="GO:0022857">
    <property type="term" value="F:transmembrane transporter activity"/>
    <property type="evidence" value="ECO:0007669"/>
    <property type="project" value="InterPro"/>
</dbReference>
<feature type="transmembrane region" description="Helical" evidence="6">
    <location>
        <begin position="412"/>
        <end position="429"/>
    </location>
</feature>
<feature type="transmembrane region" description="Helical" evidence="6">
    <location>
        <begin position="114"/>
        <end position="136"/>
    </location>
</feature>
<name>A0A9X2EC04_9NOCA</name>
<dbReference type="Pfam" id="PF07690">
    <property type="entry name" value="MFS_1"/>
    <property type="match status" value="1"/>
</dbReference>
<dbReference type="Gene3D" id="1.20.1720.10">
    <property type="entry name" value="Multidrug resistance protein D"/>
    <property type="match status" value="1"/>
</dbReference>
<feature type="transmembrane region" description="Helical" evidence="6">
    <location>
        <begin position="239"/>
        <end position="257"/>
    </location>
</feature>
<evidence type="ECO:0000256" key="3">
    <source>
        <dbReference type="ARBA" id="ARBA00022692"/>
    </source>
</evidence>
<keyword evidence="4 6" id="KW-1133">Transmembrane helix</keyword>
<comment type="subcellular location">
    <subcellularLocation>
        <location evidence="1">Cell membrane</location>
        <topology evidence="1">Multi-pass membrane protein</topology>
    </subcellularLocation>
</comment>
<dbReference type="EMBL" id="JAMRXG010000019">
    <property type="protein sequence ID" value="MCM6778062.1"/>
    <property type="molecule type" value="Genomic_DNA"/>
</dbReference>
<feature type="transmembrane region" description="Helical" evidence="6">
    <location>
        <begin position="206"/>
        <end position="227"/>
    </location>
</feature>
<feature type="transmembrane region" description="Helical" evidence="6">
    <location>
        <begin position="89"/>
        <end position="108"/>
    </location>
</feature>
<proteinExistence type="predicted"/>
<keyword evidence="5 6" id="KW-0472">Membrane</keyword>
<dbReference type="Proteomes" id="UP001139157">
    <property type="component" value="Unassembled WGS sequence"/>
</dbReference>
<reference evidence="8" key="1">
    <citation type="submission" date="2022-06" db="EMBL/GenBank/DDBJ databases">
        <title>Novel species in genus nocardia.</title>
        <authorList>
            <person name="Li F."/>
        </authorList>
    </citation>
    <scope>NUCLEOTIDE SEQUENCE</scope>
    <source>
        <strain evidence="8">CDC141</strain>
    </source>
</reference>
<organism evidence="8 9">
    <name type="scientific">Nocardia pulmonis</name>
    <dbReference type="NCBI Taxonomy" id="2951408"/>
    <lineage>
        <taxon>Bacteria</taxon>
        <taxon>Bacillati</taxon>
        <taxon>Actinomycetota</taxon>
        <taxon>Actinomycetes</taxon>
        <taxon>Mycobacteriales</taxon>
        <taxon>Nocardiaceae</taxon>
        <taxon>Nocardia</taxon>
    </lineage>
</organism>
<sequence>MSRELLVDKAVSRAEPAAIGLAGVVAVSIGNFLVAFDATAVYVALPSVTADLHAGTAAGQWFLDAYTIALSVFLLASGALGDRVGAARVYRWSLLAFLLASVACAAATAPAQLIAARAVQGVSASFALPMTLAILTKGVPDPVRRSRTIGAWGVVGGVGIASAPILSGLITGYLGWRWLFLINAPVCLIALVLLRSFRDRPADRPARFAPGPQALLCVVLVAIASVLIEGHEIGYADPWIVALAAVAFAGVVALGWLQVRSAQPMIPRALSGNRSFLLIVFGGGCYQFASYGSLLVLSLYLQRVHGMSVQRAGYALLVCCLAWFGGNVLALRVTPANRRTVIIAMATTGALGALATAALSQTGNLTVTMIPTAAIGLAAGLLASSLSAATMHVAPAEVSGSASGLLNTSRQCGMALAIAALGAMATGSLPAPMLLIGAAFAVVAGVGVAVRAAV</sequence>
<feature type="transmembrane region" description="Helical" evidence="6">
    <location>
        <begin position="176"/>
        <end position="194"/>
    </location>
</feature>
<feature type="transmembrane region" description="Helical" evidence="6">
    <location>
        <begin position="148"/>
        <end position="170"/>
    </location>
</feature>
<evidence type="ECO:0000259" key="7">
    <source>
        <dbReference type="PROSITE" id="PS50850"/>
    </source>
</evidence>
<dbReference type="CDD" id="cd17321">
    <property type="entry name" value="MFS_MMR_MDR_like"/>
    <property type="match status" value="1"/>
</dbReference>
<dbReference type="InterPro" id="IPR011701">
    <property type="entry name" value="MFS"/>
</dbReference>
<feature type="transmembrane region" description="Helical" evidence="6">
    <location>
        <begin position="365"/>
        <end position="391"/>
    </location>
</feature>
<evidence type="ECO:0000313" key="8">
    <source>
        <dbReference type="EMBL" id="MCM6778062.1"/>
    </source>
</evidence>
<dbReference type="PROSITE" id="PS50850">
    <property type="entry name" value="MFS"/>
    <property type="match status" value="1"/>
</dbReference>
<keyword evidence="2" id="KW-0813">Transport</keyword>
<evidence type="ECO:0000256" key="4">
    <source>
        <dbReference type="ARBA" id="ARBA00022989"/>
    </source>
</evidence>
<feature type="transmembrane region" description="Helical" evidence="6">
    <location>
        <begin position="277"/>
        <end position="301"/>
    </location>
</feature>
<feature type="transmembrane region" description="Helical" evidence="6">
    <location>
        <begin position="435"/>
        <end position="453"/>
    </location>
</feature>
<dbReference type="RefSeq" id="WP_251917522.1">
    <property type="nucleotide sequence ID" value="NZ_JAMRXG010000019.1"/>
</dbReference>
<protein>
    <submittedName>
        <fullName evidence="8">MFS transporter</fullName>
    </submittedName>
</protein>
<dbReference type="GO" id="GO:0005886">
    <property type="term" value="C:plasma membrane"/>
    <property type="evidence" value="ECO:0007669"/>
    <property type="project" value="UniProtKB-SubCell"/>
</dbReference>
<evidence type="ECO:0000256" key="1">
    <source>
        <dbReference type="ARBA" id="ARBA00004651"/>
    </source>
</evidence>
<keyword evidence="3 6" id="KW-0812">Transmembrane</keyword>
<comment type="caution">
    <text evidence="8">The sequence shown here is derived from an EMBL/GenBank/DDBJ whole genome shotgun (WGS) entry which is preliminary data.</text>
</comment>
<dbReference type="PANTHER" id="PTHR42718">
    <property type="entry name" value="MAJOR FACILITATOR SUPERFAMILY MULTIDRUG TRANSPORTER MFSC"/>
    <property type="match status" value="1"/>
</dbReference>
<gene>
    <name evidence="8" type="ORF">NDR86_31715</name>
</gene>
<evidence type="ECO:0000256" key="6">
    <source>
        <dbReference type="SAM" id="Phobius"/>
    </source>
</evidence>
<dbReference type="PANTHER" id="PTHR42718:SF9">
    <property type="entry name" value="MAJOR FACILITATOR SUPERFAMILY MULTIDRUG TRANSPORTER MFSC"/>
    <property type="match status" value="1"/>
</dbReference>
<feature type="transmembrane region" description="Helical" evidence="6">
    <location>
        <begin position="340"/>
        <end position="359"/>
    </location>
</feature>
<keyword evidence="9" id="KW-1185">Reference proteome</keyword>
<dbReference type="InterPro" id="IPR036259">
    <property type="entry name" value="MFS_trans_sf"/>
</dbReference>
<evidence type="ECO:0000256" key="5">
    <source>
        <dbReference type="ARBA" id="ARBA00023136"/>
    </source>
</evidence>
<dbReference type="SUPFAM" id="SSF103473">
    <property type="entry name" value="MFS general substrate transporter"/>
    <property type="match status" value="1"/>
</dbReference>
<feature type="domain" description="Major facilitator superfamily (MFS) profile" evidence="7">
    <location>
        <begin position="23"/>
        <end position="454"/>
    </location>
</feature>
<feature type="transmembrane region" description="Helical" evidence="6">
    <location>
        <begin position="313"/>
        <end position="333"/>
    </location>
</feature>
<evidence type="ECO:0000256" key="2">
    <source>
        <dbReference type="ARBA" id="ARBA00022448"/>
    </source>
</evidence>
<dbReference type="InterPro" id="IPR020846">
    <property type="entry name" value="MFS_dom"/>
</dbReference>
<dbReference type="Gene3D" id="1.20.1250.20">
    <property type="entry name" value="MFS general substrate transporter like domains"/>
    <property type="match status" value="1"/>
</dbReference>
<dbReference type="AlphaFoldDB" id="A0A9X2EC04"/>
<evidence type="ECO:0000313" key="9">
    <source>
        <dbReference type="Proteomes" id="UP001139157"/>
    </source>
</evidence>